<dbReference type="KEGG" id="sper:EW093_11670"/>
<dbReference type="Gene3D" id="1.20.120.330">
    <property type="entry name" value="Nucleotidyltransferases domain 2"/>
    <property type="match status" value="1"/>
</dbReference>
<evidence type="ECO:0000313" key="3">
    <source>
        <dbReference type="Proteomes" id="UP000323824"/>
    </source>
</evidence>
<name>A0A5C1QCR8_9SPIO</name>
<dbReference type="Proteomes" id="UP000323824">
    <property type="component" value="Chromosome"/>
</dbReference>
<proteinExistence type="predicted"/>
<dbReference type="Pfam" id="PF05168">
    <property type="entry name" value="HEPN"/>
    <property type="match status" value="1"/>
</dbReference>
<organism evidence="2 3">
    <name type="scientific">Thiospirochaeta perfilievii</name>
    <dbReference type="NCBI Taxonomy" id="252967"/>
    <lineage>
        <taxon>Bacteria</taxon>
        <taxon>Pseudomonadati</taxon>
        <taxon>Spirochaetota</taxon>
        <taxon>Spirochaetia</taxon>
        <taxon>Spirochaetales</taxon>
        <taxon>Spirochaetaceae</taxon>
        <taxon>Thiospirochaeta</taxon>
    </lineage>
</organism>
<evidence type="ECO:0000259" key="1">
    <source>
        <dbReference type="PROSITE" id="PS50910"/>
    </source>
</evidence>
<evidence type="ECO:0000313" key="2">
    <source>
        <dbReference type="EMBL" id="QEN05341.1"/>
    </source>
</evidence>
<protein>
    <submittedName>
        <fullName evidence="2">HEPN domain-containing protein</fullName>
    </submittedName>
</protein>
<gene>
    <name evidence="2" type="ORF">EW093_11670</name>
</gene>
<dbReference type="OrthoDB" id="559759at2"/>
<feature type="domain" description="HEPN" evidence="1">
    <location>
        <begin position="21"/>
        <end position="126"/>
    </location>
</feature>
<dbReference type="AlphaFoldDB" id="A0A5C1QCR8"/>
<keyword evidence="3" id="KW-1185">Reference proteome</keyword>
<dbReference type="SMART" id="SM00748">
    <property type="entry name" value="HEPN"/>
    <property type="match status" value="1"/>
</dbReference>
<reference evidence="2 3" key="1">
    <citation type="submission" date="2019-02" db="EMBL/GenBank/DDBJ databases">
        <authorList>
            <person name="Fomenkov A."/>
            <person name="Dubinina G."/>
            <person name="Grabovich M."/>
            <person name="Vincze T."/>
            <person name="Roberts R.J."/>
        </authorList>
    </citation>
    <scope>NUCLEOTIDE SEQUENCE [LARGE SCALE GENOMIC DNA]</scope>
    <source>
        <strain evidence="2 3">P</strain>
    </source>
</reference>
<dbReference type="PROSITE" id="PS50910">
    <property type="entry name" value="HEPN"/>
    <property type="match status" value="1"/>
</dbReference>
<dbReference type="InterPro" id="IPR007842">
    <property type="entry name" value="HEPN_dom"/>
</dbReference>
<dbReference type="SUPFAM" id="SSF81593">
    <property type="entry name" value="Nucleotidyltransferase substrate binding subunit/domain"/>
    <property type="match status" value="1"/>
</dbReference>
<accession>A0A5C1QCR8</accession>
<reference evidence="2 3" key="2">
    <citation type="submission" date="2019-09" db="EMBL/GenBank/DDBJ databases">
        <title>Complete Genome Sequence and Methylome Analysis of free living Spirochaetas.</title>
        <authorList>
            <person name="Leshcheva N."/>
            <person name="Mikheeva N."/>
        </authorList>
    </citation>
    <scope>NUCLEOTIDE SEQUENCE [LARGE SCALE GENOMIC DNA]</scope>
    <source>
        <strain evidence="2 3">P</strain>
    </source>
</reference>
<dbReference type="EMBL" id="CP035807">
    <property type="protein sequence ID" value="QEN05341.1"/>
    <property type="molecule type" value="Genomic_DNA"/>
</dbReference>
<sequence length="132" mass="15306">MVAEKFLKQYELLINKAKVDLKVAKNILRDFNNGDDELDLEVVMFHLQQSTEKILKSILDLNSIKFPRTHDIEELINLLKESKIDLNYNTIDKLIVLSDYAVEGRYGLIHDDMHDIDLFIGIISNLLDNIGY</sequence>